<evidence type="ECO:0000256" key="4">
    <source>
        <dbReference type="ARBA" id="ARBA00022989"/>
    </source>
</evidence>
<evidence type="ECO:0000256" key="3">
    <source>
        <dbReference type="ARBA" id="ARBA00022692"/>
    </source>
</evidence>
<dbReference type="Gene3D" id="6.10.340.10">
    <property type="match status" value="1"/>
</dbReference>
<dbReference type="SMART" id="SM00304">
    <property type="entry name" value="HAMP"/>
    <property type="match status" value="1"/>
</dbReference>
<evidence type="ECO:0000256" key="5">
    <source>
        <dbReference type="ARBA" id="ARBA00023136"/>
    </source>
</evidence>
<dbReference type="PANTHER" id="PTHR32089:SF112">
    <property type="entry name" value="LYSOZYME-LIKE PROTEIN-RELATED"/>
    <property type="match status" value="1"/>
</dbReference>
<evidence type="ECO:0000256" key="8">
    <source>
        <dbReference type="PROSITE-ProRule" id="PRU00284"/>
    </source>
</evidence>
<evidence type="ECO:0000256" key="10">
    <source>
        <dbReference type="SAM" id="Phobius"/>
    </source>
</evidence>
<name>A0A069RKB2_PEPLI</name>
<evidence type="ECO:0000256" key="6">
    <source>
        <dbReference type="ARBA" id="ARBA00023224"/>
    </source>
</evidence>
<keyword evidence="2" id="KW-1003">Cell membrane</keyword>
<protein>
    <submittedName>
        <fullName evidence="13">Methyl-accepting chemotaxis protein McpB</fullName>
    </submittedName>
</protein>
<accession>A0A069RKB2</accession>
<dbReference type="InterPro" id="IPR003660">
    <property type="entry name" value="HAMP_dom"/>
</dbReference>
<keyword evidence="9" id="KW-0175">Coiled coil</keyword>
<gene>
    <name evidence="13" type="primary">mcpB</name>
    <name evidence="13" type="ORF">CLIT_2c01710</name>
</gene>
<feature type="coiled-coil region" evidence="9">
    <location>
        <begin position="449"/>
        <end position="476"/>
    </location>
</feature>
<evidence type="ECO:0000256" key="9">
    <source>
        <dbReference type="SAM" id="Coils"/>
    </source>
</evidence>
<dbReference type="OrthoDB" id="1790929at2"/>
<evidence type="ECO:0000313" key="14">
    <source>
        <dbReference type="Proteomes" id="UP000027946"/>
    </source>
</evidence>
<reference evidence="13 14" key="1">
    <citation type="submission" date="2014-03" db="EMBL/GenBank/DDBJ databases">
        <title>Genome sequence of Clostridium litorale W6, DSM 5388.</title>
        <authorList>
            <person name="Poehlein A."/>
            <person name="Jagirdar A."/>
            <person name="Khonsari B."/>
            <person name="Chibani C.M."/>
            <person name="Gutierrez Gutierrez D.A."/>
            <person name="Davydova E."/>
            <person name="Alghaithi H.S."/>
            <person name="Nair K.P."/>
            <person name="Dhamotharan K."/>
            <person name="Chandran L."/>
            <person name="G W."/>
            <person name="Daniel R."/>
        </authorList>
    </citation>
    <scope>NUCLEOTIDE SEQUENCE [LARGE SCALE GENOMIC DNA]</scope>
    <source>
        <strain evidence="13 14">W6</strain>
    </source>
</reference>
<dbReference type="PROSITE" id="PS50111">
    <property type="entry name" value="CHEMOTAXIS_TRANSDUC_2"/>
    <property type="match status" value="1"/>
</dbReference>
<dbReference type="GO" id="GO:0007165">
    <property type="term" value="P:signal transduction"/>
    <property type="evidence" value="ECO:0007669"/>
    <property type="project" value="UniProtKB-KW"/>
</dbReference>
<dbReference type="PANTHER" id="PTHR32089">
    <property type="entry name" value="METHYL-ACCEPTING CHEMOTAXIS PROTEIN MCPB"/>
    <property type="match status" value="1"/>
</dbReference>
<keyword evidence="14" id="KW-1185">Reference proteome</keyword>
<dbReference type="RefSeq" id="WP_038261063.1">
    <property type="nucleotide sequence ID" value="NZ_FSRH01000001.1"/>
</dbReference>
<dbReference type="SMART" id="SM00283">
    <property type="entry name" value="MA"/>
    <property type="match status" value="1"/>
</dbReference>
<keyword evidence="3 10" id="KW-0812">Transmembrane</keyword>
<dbReference type="InterPro" id="IPR029151">
    <property type="entry name" value="Sensor-like_sf"/>
</dbReference>
<dbReference type="InterPro" id="IPR033463">
    <property type="entry name" value="sCache_3"/>
</dbReference>
<keyword evidence="4 10" id="KW-1133">Transmembrane helix</keyword>
<dbReference type="Pfam" id="PF00015">
    <property type="entry name" value="MCPsignal"/>
    <property type="match status" value="1"/>
</dbReference>
<feature type="domain" description="HAMP" evidence="12">
    <location>
        <begin position="307"/>
        <end position="359"/>
    </location>
</feature>
<dbReference type="PROSITE" id="PS50885">
    <property type="entry name" value="HAMP"/>
    <property type="match status" value="1"/>
</dbReference>
<feature type="domain" description="Methyl-accepting transducer" evidence="11">
    <location>
        <begin position="378"/>
        <end position="635"/>
    </location>
</feature>
<comment type="caution">
    <text evidence="13">The sequence shown here is derived from an EMBL/GenBank/DDBJ whole genome shotgun (WGS) entry which is preliminary data.</text>
</comment>
<dbReference type="GO" id="GO:0005886">
    <property type="term" value="C:plasma membrane"/>
    <property type="evidence" value="ECO:0007669"/>
    <property type="project" value="UniProtKB-SubCell"/>
</dbReference>
<evidence type="ECO:0000256" key="1">
    <source>
        <dbReference type="ARBA" id="ARBA00004651"/>
    </source>
</evidence>
<dbReference type="InterPro" id="IPR004089">
    <property type="entry name" value="MCPsignal_dom"/>
</dbReference>
<dbReference type="STRING" id="1121324.CLIT_2c01710"/>
<dbReference type="Pfam" id="PF00672">
    <property type="entry name" value="HAMP"/>
    <property type="match status" value="1"/>
</dbReference>
<evidence type="ECO:0000256" key="2">
    <source>
        <dbReference type="ARBA" id="ARBA00022475"/>
    </source>
</evidence>
<dbReference type="Pfam" id="PF17202">
    <property type="entry name" value="sCache_3_3"/>
    <property type="match status" value="1"/>
</dbReference>
<dbReference type="Gene3D" id="3.30.450.20">
    <property type="entry name" value="PAS domain"/>
    <property type="match status" value="1"/>
</dbReference>
<keyword evidence="5 10" id="KW-0472">Membrane</keyword>
<dbReference type="SUPFAM" id="SSF58104">
    <property type="entry name" value="Methyl-accepting chemotaxis protein (MCP) signaling domain"/>
    <property type="match status" value="1"/>
</dbReference>
<dbReference type="CDD" id="cd06225">
    <property type="entry name" value="HAMP"/>
    <property type="match status" value="1"/>
</dbReference>
<organism evidence="13 14">
    <name type="scientific">Peptoclostridium litorale DSM 5388</name>
    <dbReference type="NCBI Taxonomy" id="1121324"/>
    <lineage>
        <taxon>Bacteria</taxon>
        <taxon>Bacillati</taxon>
        <taxon>Bacillota</taxon>
        <taxon>Clostridia</taxon>
        <taxon>Peptostreptococcales</taxon>
        <taxon>Peptoclostridiaceae</taxon>
        <taxon>Peptoclostridium</taxon>
    </lineage>
</organism>
<feature type="transmembrane region" description="Helical" evidence="10">
    <location>
        <begin position="289"/>
        <end position="306"/>
    </location>
</feature>
<sequence length="668" mass="72279">MKKLKLSSKLTAIITILIVIPLITSALFSKKILSSYFENYSNEKVEKAGQASEVLINEMIEVLEGYSKAAAANSRLVQYLNDMDRQGISEEVDALFKGIKESSRVDILEVGDRNGTVVYRAHNPQKYGDDKSGNFAISKAIGGEAASGIEKGSSGFALRAVYPIKFNGEVIGTIMAGSKFDESVVDYLKEITGMEITVFIGNERLTTTITDESGSRQVGTVQDDTNVTDRVLKEGSTYKGKASVLGATFFVRYSPLVAIDGQIVGMFFNGLDVESTYKTEKSIVHTQEMVAIVSLIVAIIVGRLFIRSLIKPIRIILGGMKMVEEGDLTQRIKIARGDEIGELAQGFNEMTSNMEGAIKELNMLVGHLGGASSNMKSGASAASEATGQIVIAVESMTSEISHQAHSSSDAHVSMQELVRSINEVNDDVNTASEISNYVSVDAKDGEFAMENMASQMKTIEQKISDLSATMKDLENNSVNIMDVITLINSIAKQTHLLALNASIEAARAGENGKGFSVVAEEVKSLAQESSSAAESVESLIKETNMHVQKASAVMEEGLKEVRRGIAVVEDSSNSFSKIISGVANINYRFAHIKTITGDMNNKSEGVQNIVREISLSAQQSNLSTEEILASSEEQSATIVEFEKLSEDLETLTSEVEIMTSKFKTDKDI</sequence>
<dbReference type="eggNOG" id="COG0840">
    <property type="taxonomic scope" value="Bacteria"/>
</dbReference>
<comment type="subcellular location">
    <subcellularLocation>
        <location evidence="1">Cell membrane</location>
        <topology evidence="1">Multi-pass membrane protein</topology>
    </subcellularLocation>
</comment>
<evidence type="ECO:0000256" key="7">
    <source>
        <dbReference type="ARBA" id="ARBA00029447"/>
    </source>
</evidence>
<dbReference type="Proteomes" id="UP000027946">
    <property type="component" value="Unassembled WGS sequence"/>
</dbReference>
<dbReference type="EMBL" id="JJMM01000002">
    <property type="protein sequence ID" value="KDR96565.1"/>
    <property type="molecule type" value="Genomic_DNA"/>
</dbReference>
<dbReference type="Gene3D" id="1.10.287.950">
    <property type="entry name" value="Methyl-accepting chemotaxis protein"/>
    <property type="match status" value="1"/>
</dbReference>
<dbReference type="SUPFAM" id="SSF103190">
    <property type="entry name" value="Sensory domain-like"/>
    <property type="match status" value="2"/>
</dbReference>
<comment type="similarity">
    <text evidence="7">Belongs to the methyl-accepting chemotaxis (MCP) protein family.</text>
</comment>
<keyword evidence="6 8" id="KW-0807">Transducer</keyword>
<proteinExistence type="inferred from homology"/>
<evidence type="ECO:0000259" key="11">
    <source>
        <dbReference type="PROSITE" id="PS50111"/>
    </source>
</evidence>
<dbReference type="AlphaFoldDB" id="A0A069RKB2"/>
<evidence type="ECO:0000259" key="12">
    <source>
        <dbReference type="PROSITE" id="PS50885"/>
    </source>
</evidence>
<evidence type="ECO:0000313" key="13">
    <source>
        <dbReference type="EMBL" id="KDR96565.1"/>
    </source>
</evidence>